<name>A0ABN7WCE6_GIGMA</name>
<keyword evidence="1" id="KW-0560">Oxidoreductase</keyword>
<dbReference type="Proteomes" id="UP000789901">
    <property type="component" value="Unassembled WGS sequence"/>
</dbReference>
<sequence length="126" mass="14241">DGNIECIELWDMDSADLRSVKNFADKFIKEVGILNVIYSNELYRRLKGSSITSIACHLGFISTNIGPEGFIRNFVMMLARSPDIGAINVMYPALDPNIDEGEKYFEDCKEVKPNDQALDEELAKKF</sequence>
<dbReference type="EMBL" id="CAJVQB010036751">
    <property type="protein sequence ID" value="CAG8824393.1"/>
    <property type="molecule type" value="Genomic_DNA"/>
</dbReference>
<proteinExistence type="predicted"/>
<feature type="non-terminal residue" evidence="2">
    <location>
        <position position="1"/>
    </location>
</feature>
<evidence type="ECO:0000256" key="1">
    <source>
        <dbReference type="ARBA" id="ARBA00023002"/>
    </source>
</evidence>
<reference evidence="2 3" key="1">
    <citation type="submission" date="2021-06" db="EMBL/GenBank/DDBJ databases">
        <authorList>
            <person name="Kallberg Y."/>
            <person name="Tangrot J."/>
            <person name="Rosling A."/>
        </authorList>
    </citation>
    <scope>NUCLEOTIDE SEQUENCE [LARGE SCALE GENOMIC DNA]</scope>
    <source>
        <strain evidence="2 3">120-4 pot B 10/14</strain>
    </source>
</reference>
<comment type="caution">
    <text evidence="2">The sequence shown here is derived from an EMBL/GenBank/DDBJ whole genome shotgun (WGS) entry which is preliminary data.</text>
</comment>
<organism evidence="2 3">
    <name type="scientific">Gigaspora margarita</name>
    <dbReference type="NCBI Taxonomy" id="4874"/>
    <lineage>
        <taxon>Eukaryota</taxon>
        <taxon>Fungi</taxon>
        <taxon>Fungi incertae sedis</taxon>
        <taxon>Mucoromycota</taxon>
        <taxon>Glomeromycotina</taxon>
        <taxon>Glomeromycetes</taxon>
        <taxon>Diversisporales</taxon>
        <taxon>Gigasporaceae</taxon>
        <taxon>Gigaspora</taxon>
    </lineage>
</organism>
<dbReference type="PANTHER" id="PTHR43157">
    <property type="entry name" value="PHOSPHATIDYLINOSITOL-GLYCAN BIOSYNTHESIS CLASS F PROTEIN-RELATED"/>
    <property type="match status" value="1"/>
</dbReference>
<dbReference type="Gene3D" id="3.40.50.720">
    <property type="entry name" value="NAD(P)-binding Rossmann-like Domain"/>
    <property type="match status" value="1"/>
</dbReference>
<evidence type="ECO:0000313" key="3">
    <source>
        <dbReference type="Proteomes" id="UP000789901"/>
    </source>
</evidence>
<accession>A0ABN7WCE6</accession>
<keyword evidence="3" id="KW-1185">Reference proteome</keyword>
<evidence type="ECO:0000313" key="2">
    <source>
        <dbReference type="EMBL" id="CAG8824393.1"/>
    </source>
</evidence>
<protein>
    <submittedName>
        <fullName evidence="2">20942_t:CDS:1</fullName>
    </submittedName>
</protein>
<gene>
    <name evidence="2" type="ORF">GMARGA_LOCUS28565</name>
</gene>
<dbReference type="PANTHER" id="PTHR43157:SF31">
    <property type="entry name" value="PHOSPHATIDYLINOSITOL-GLYCAN BIOSYNTHESIS CLASS F PROTEIN"/>
    <property type="match status" value="1"/>
</dbReference>